<dbReference type="PROSITE" id="PS00018">
    <property type="entry name" value="EF_HAND_1"/>
    <property type="match status" value="1"/>
</dbReference>
<reference evidence="3 4" key="1">
    <citation type="submission" date="2018-04" db="EMBL/GenBank/DDBJ databases">
        <title>The genome of golden apple snail Pomacea canaliculata provides insight into stress tolerance and invasive adaptation.</title>
        <authorList>
            <person name="Liu C."/>
            <person name="Liu B."/>
            <person name="Ren Y."/>
            <person name="Zhang Y."/>
            <person name="Wang H."/>
            <person name="Li S."/>
            <person name="Jiang F."/>
            <person name="Yin L."/>
            <person name="Zhang G."/>
            <person name="Qian W."/>
            <person name="Fan W."/>
        </authorList>
    </citation>
    <scope>NUCLEOTIDE SEQUENCE [LARGE SCALE GENOMIC DNA]</scope>
    <source>
        <strain evidence="3">SZHN2017</strain>
        <tissue evidence="3">Muscle</tissue>
    </source>
</reference>
<protein>
    <recommendedName>
        <fullName evidence="2">EF-hand domain-containing protein</fullName>
    </recommendedName>
</protein>
<evidence type="ECO:0000313" key="3">
    <source>
        <dbReference type="EMBL" id="PVD33040.1"/>
    </source>
</evidence>
<dbReference type="OrthoDB" id="6162399at2759"/>
<evidence type="ECO:0000313" key="4">
    <source>
        <dbReference type="Proteomes" id="UP000245119"/>
    </source>
</evidence>
<evidence type="ECO:0000259" key="2">
    <source>
        <dbReference type="PROSITE" id="PS50222"/>
    </source>
</evidence>
<feature type="domain" description="EF-hand" evidence="2">
    <location>
        <begin position="186"/>
        <end position="221"/>
    </location>
</feature>
<dbReference type="InterPro" id="IPR011992">
    <property type="entry name" value="EF-hand-dom_pair"/>
</dbReference>
<comment type="caution">
    <text evidence="3">The sequence shown here is derived from an EMBL/GenBank/DDBJ whole genome shotgun (WGS) entry which is preliminary data.</text>
</comment>
<keyword evidence="1" id="KW-0106">Calcium</keyword>
<dbReference type="AlphaFoldDB" id="A0A2T7PI23"/>
<dbReference type="PROSITE" id="PS50222">
    <property type="entry name" value="EF_HAND_2"/>
    <property type="match status" value="1"/>
</dbReference>
<organism evidence="3 4">
    <name type="scientific">Pomacea canaliculata</name>
    <name type="common">Golden apple snail</name>
    <dbReference type="NCBI Taxonomy" id="400727"/>
    <lineage>
        <taxon>Eukaryota</taxon>
        <taxon>Metazoa</taxon>
        <taxon>Spiralia</taxon>
        <taxon>Lophotrochozoa</taxon>
        <taxon>Mollusca</taxon>
        <taxon>Gastropoda</taxon>
        <taxon>Caenogastropoda</taxon>
        <taxon>Architaenioglossa</taxon>
        <taxon>Ampullarioidea</taxon>
        <taxon>Ampullariidae</taxon>
        <taxon>Pomacea</taxon>
    </lineage>
</organism>
<accession>A0A2T7PI23</accession>
<name>A0A2T7PI23_POMCA</name>
<dbReference type="SUPFAM" id="SSF47473">
    <property type="entry name" value="EF-hand"/>
    <property type="match status" value="1"/>
</dbReference>
<dbReference type="InterPro" id="IPR002048">
    <property type="entry name" value="EF_hand_dom"/>
</dbReference>
<proteinExistence type="predicted"/>
<dbReference type="GO" id="GO:0005509">
    <property type="term" value="F:calcium ion binding"/>
    <property type="evidence" value="ECO:0007669"/>
    <property type="project" value="InterPro"/>
</dbReference>
<sequence length="299" mass="35202">MYQSSTDQAKAADQDSDGAISENEFLQTLFLFADTDVRDRRVTQAEFMDGYRRYYALPSELLVIMFDLLDDLNDDGGTRPNMDFRDNRNNQYFQLYFQFARGNNVFQNNHRNQGDGVLTSRDVTYQMFVGNNNPPTAEDFQKALMSWVDEAANRLYTINYQPHICRFVWMTVRLVDFAISPGNPWDREFDYELWFHSVDRNNDSLISFGELRDELRRYSSDGRVSRSRWTERNLQVYGDKEWLANVVFDAWDKNRDLRLDDLDAGLVLREADQNREFVRAIFRMSTSGRRHSSCNGHGR</sequence>
<dbReference type="EMBL" id="PZQS01000004">
    <property type="protein sequence ID" value="PVD33040.1"/>
    <property type="molecule type" value="Genomic_DNA"/>
</dbReference>
<evidence type="ECO:0000256" key="1">
    <source>
        <dbReference type="ARBA" id="ARBA00022837"/>
    </source>
</evidence>
<dbReference type="InterPro" id="IPR018247">
    <property type="entry name" value="EF_Hand_1_Ca_BS"/>
</dbReference>
<gene>
    <name evidence="3" type="ORF">C0Q70_08488</name>
</gene>
<keyword evidence="4" id="KW-1185">Reference proteome</keyword>
<dbReference type="Proteomes" id="UP000245119">
    <property type="component" value="Linkage Group LG4"/>
</dbReference>